<evidence type="ECO:0000313" key="2">
    <source>
        <dbReference type="EMBL" id="TPE51939.1"/>
    </source>
</evidence>
<sequence>MNRSILTVFFSLLLTGCSLNDEQILAFGNAILLIFFLIVFLGRFAPRVQEIEVIKDFVKKLSSFLRKFSYLLIVLALFLFLFGGYQYFFEENKKLSVFFHVGLVLAYAAINIKKWCVESDVLVRRDLFRKIGLSLSFIVALIFLLMGAPGLSV</sequence>
<proteinExistence type="predicted"/>
<dbReference type="Proteomes" id="UP000315901">
    <property type="component" value="Unassembled WGS sequence"/>
</dbReference>
<gene>
    <name evidence="2" type="ORF">FJM67_08135</name>
</gene>
<reference evidence="2 3" key="1">
    <citation type="submission" date="2019-06" db="EMBL/GenBank/DDBJ databases">
        <title>A novel bacterium of genus Marinomonas, isolated from coastal sand.</title>
        <authorList>
            <person name="Huang H."/>
            <person name="Mo K."/>
            <person name="Hu Y."/>
        </authorList>
    </citation>
    <scope>NUCLEOTIDE SEQUENCE [LARGE SCALE GENOMIC DNA]</scope>
    <source>
        <strain evidence="2 3">HB171799</strain>
    </source>
</reference>
<evidence type="ECO:0000256" key="1">
    <source>
        <dbReference type="SAM" id="Phobius"/>
    </source>
</evidence>
<evidence type="ECO:0008006" key="4">
    <source>
        <dbReference type="Google" id="ProtNLM"/>
    </source>
</evidence>
<keyword evidence="3" id="KW-1185">Reference proteome</keyword>
<feature type="transmembrane region" description="Helical" evidence="1">
    <location>
        <begin position="30"/>
        <end position="48"/>
    </location>
</feature>
<protein>
    <recommendedName>
        <fullName evidence="4">Lipoprotein</fullName>
    </recommendedName>
</protein>
<keyword evidence="1" id="KW-0472">Membrane</keyword>
<dbReference type="EMBL" id="VFRR01000013">
    <property type="protein sequence ID" value="TPE51939.1"/>
    <property type="molecule type" value="Genomic_DNA"/>
</dbReference>
<keyword evidence="1" id="KW-1133">Transmembrane helix</keyword>
<dbReference type="PROSITE" id="PS51257">
    <property type="entry name" value="PROKAR_LIPOPROTEIN"/>
    <property type="match status" value="1"/>
</dbReference>
<feature type="transmembrane region" description="Helical" evidence="1">
    <location>
        <begin position="95"/>
        <end position="112"/>
    </location>
</feature>
<organism evidence="2 3">
    <name type="scientific">Maribrevibacterium harenarium</name>
    <dbReference type="NCBI Taxonomy" id="2589817"/>
    <lineage>
        <taxon>Bacteria</taxon>
        <taxon>Pseudomonadati</taxon>
        <taxon>Pseudomonadota</taxon>
        <taxon>Gammaproteobacteria</taxon>
        <taxon>Oceanospirillales</taxon>
        <taxon>Oceanospirillaceae</taxon>
        <taxon>Maribrevibacterium</taxon>
    </lineage>
</organism>
<accession>A0A501WR41</accession>
<name>A0A501WR41_9GAMM</name>
<comment type="caution">
    <text evidence="2">The sequence shown here is derived from an EMBL/GenBank/DDBJ whole genome shotgun (WGS) entry which is preliminary data.</text>
</comment>
<dbReference type="RefSeq" id="WP_140588310.1">
    <property type="nucleotide sequence ID" value="NZ_VFRR01000013.1"/>
</dbReference>
<feature type="transmembrane region" description="Helical" evidence="1">
    <location>
        <begin position="68"/>
        <end position="89"/>
    </location>
</feature>
<feature type="transmembrane region" description="Helical" evidence="1">
    <location>
        <begin position="133"/>
        <end position="151"/>
    </location>
</feature>
<dbReference type="AlphaFoldDB" id="A0A501WR41"/>
<evidence type="ECO:0000313" key="3">
    <source>
        <dbReference type="Proteomes" id="UP000315901"/>
    </source>
</evidence>
<keyword evidence="1" id="KW-0812">Transmembrane</keyword>